<dbReference type="Gene3D" id="3.40.50.850">
    <property type="entry name" value="Isochorismatase-like"/>
    <property type="match status" value="1"/>
</dbReference>
<accession>A0A316IHE6</accession>
<dbReference type="InterPro" id="IPR036380">
    <property type="entry name" value="Isochorismatase-like_sf"/>
</dbReference>
<dbReference type="OrthoDB" id="1157330at2"/>
<dbReference type="RefSeq" id="WP_109722317.1">
    <property type="nucleotide sequence ID" value="NZ_MSZV01000015.1"/>
</dbReference>
<comment type="caution">
    <text evidence="4">The sequence shown here is derived from an EMBL/GenBank/DDBJ whole genome shotgun (WGS) entry which is preliminary data.</text>
</comment>
<dbReference type="PANTHER" id="PTHR43540:SF6">
    <property type="entry name" value="ISOCHORISMATASE-LIKE DOMAIN-CONTAINING PROTEIN"/>
    <property type="match status" value="1"/>
</dbReference>
<evidence type="ECO:0000313" key="5">
    <source>
        <dbReference type="Proteomes" id="UP000245812"/>
    </source>
</evidence>
<feature type="domain" description="Isochorismatase-like" evidence="3">
    <location>
        <begin position="11"/>
        <end position="154"/>
    </location>
</feature>
<dbReference type="CDD" id="cd01014">
    <property type="entry name" value="nicotinamidase_related"/>
    <property type="match status" value="1"/>
</dbReference>
<reference evidence="4 5" key="1">
    <citation type="submission" date="2018-05" db="EMBL/GenBank/DDBJ databases">
        <title>Genomic Encyclopedia of Type Strains, Phase IV (KMG-IV): sequencing the most valuable type-strain genomes for metagenomic binning, comparative biology and taxonomic classification.</title>
        <authorList>
            <person name="Goeker M."/>
        </authorList>
    </citation>
    <scope>NUCLEOTIDE SEQUENCE [LARGE SCALE GENOMIC DNA]</scope>
    <source>
        <strain evidence="4 5">DSM 14263</strain>
    </source>
</reference>
<gene>
    <name evidence="4" type="ORF">C7456_102218</name>
</gene>
<sequence>MPNPPQAPRRALLVIDVQNEYATGALRIQYPPLADSLRNIDRAMDAAHAAGIPVVVVQQSAPPGAPLFATGSHGWELHEVVASRPRDHWLCKTLPSAFAGTGLGEWLRARAIDAVTVVGYMTHNCDDTTIKHAFDAGLRVEFLMDASGSVPYANRAGSATAEEIHRVFAVVQQSRYAAVTTTDDWIAHLAEGTAPERDSIHASHRRALAAASAPAGGATGHGRH</sequence>
<dbReference type="InterPro" id="IPR050272">
    <property type="entry name" value="Isochorismatase-like_hydrls"/>
</dbReference>
<keyword evidence="1" id="KW-0378">Hydrolase</keyword>
<dbReference type="InterPro" id="IPR000868">
    <property type="entry name" value="Isochorismatase-like_dom"/>
</dbReference>
<evidence type="ECO:0000256" key="1">
    <source>
        <dbReference type="ARBA" id="ARBA00022801"/>
    </source>
</evidence>
<dbReference type="AlphaFoldDB" id="A0A316IHE6"/>
<keyword evidence="5" id="KW-1185">Reference proteome</keyword>
<evidence type="ECO:0000259" key="3">
    <source>
        <dbReference type="Pfam" id="PF00857"/>
    </source>
</evidence>
<dbReference type="PANTHER" id="PTHR43540">
    <property type="entry name" value="PEROXYUREIDOACRYLATE/UREIDOACRYLATE AMIDOHYDROLASE-RELATED"/>
    <property type="match status" value="1"/>
</dbReference>
<protein>
    <submittedName>
        <fullName evidence="4">Nicotinamidase-related amidase</fullName>
    </submittedName>
</protein>
<dbReference type="EMBL" id="QGHC01000002">
    <property type="protein sequence ID" value="PWK92483.1"/>
    <property type="molecule type" value="Genomic_DNA"/>
</dbReference>
<dbReference type="Proteomes" id="UP000245812">
    <property type="component" value="Unassembled WGS sequence"/>
</dbReference>
<organism evidence="4 5">
    <name type="scientific">Fulvimonas soli</name>
    <dbReference type="NCBI Taxonomy" id="155197"/>
    <lineage>
        <taxon>Bacteria</taxon>
        <taxon>Pseudomonadati</taxon>
        <taxon>Pseudomonadota</taxon>
        <taxon>Gammaproteobacteria</taxon>
        <taxon>Lysobacterales</taxon>
        <taxon>Rhodanobacteraceae</taxon>
        <taxon>Fulvimonas</taxon>
    </lineage>
</organism>
<dbReference type="Pfam" id="PF00857">
    <property type="entry name" value="Isochorismatase"/>
    <property type="match status" value="1"/>
</dbReference>
<evidence type="ECO:0000256" key="2">
    <source>
        <dbReference type="SAM" id="MobiDB-lite"/>
    </source>
</evidence>
<proteinExistence type="predicted"/>
<feature type="region of interest" description="Disordered" evidence="2">
    <location>
        <begin position="197"/>
        <end position="224"/>
    </location>
</feature>
<dbReference type="SUPFAM" id="SSF52499">
    <property type="entry name" value="Isochorismatase-like hydrolases"/>
    <property type="match status" value="1"/>
</dbReference>
<name>A0A316IHE6_9GAMM</name>
<evidence type="ECO:0000313" key="4">
    <source>
        <dbReference type="EMBL" id="PWK92483.1"/>
    </source>
</evidence>
<dbReference type="GO" id="GO:0016787">
    <property type="term" value="F:hydrolase activity"/>
    <property type="evidence" value="ECO:0007669"/>
    <property type="project" value="UniProtKB-KW"/>
</dbReference>